<evidence type="ECO:0000259" key="8">
    <source>
        <dbReference type="PROSITE" id="PS50048"/>
    </source>
</evidence>
<dbReference type="GO" id="GO:0009893">
    <property type="term" value="P:positive regulation of metabolic process"/>
    <property type="evidence" value="ECO:0007669"/>
    <property type="project" value="UniProtKB-ARBA"/>
</dbReference>
<evidence type="ECO:0000256" key="3">
    <source>
        <dbReference type="ARBA" id="ARBA00023015"/>
    </source>
</evidence>
<organism evidence="9 10">
    <name type="scientific">Aspergillus ellipticus CBS 707.79</name>
    <dbReference type="NCBI Taxonomy" id="1448320"/>
    <lineage>
        <taxon>Eukaryota</taxon>
        <taxon>Fungi</taxon>
        <taxon>Dikarya</taxon>
        <taxon>Ascomycota</taxon>
        <taxon>Pezizomycotina</taxon>
        <taxon>Eurotiomycetes</taxon>
        <taxon>Eurotiomycetidae</taxon>
        <taxon>Eurotiales</taxon>
        <taxon>Aspergillaceae</taxon>
        <taxon>Aspergillus</taxon>
        <taxon>Aspergillus subgen. Circumdati</taxon>
    </lineage>
</organism>
<dbReference type="PROSITE" id="PS50048">
    <property type="entry name" value="ZN2_CY6_FUNGAL_2"/>
    <property type="match status" value="1"/>
</dbReference>
<dbReference type="OrthoDB" id="424974at2759"/>
<dbReference type="GO" id="GO:0008270">
    <property type="term" value="F:zinc ion binding"/>
    <property type="evidence" value="ECO:0007669"/>
    <property type="project" value="InterPro"/>
</dbReference>
<name>A0A319DFG4_9EURO</name>
<evidence type="ECO:0000256" key="1">
    <source>
        <dbReference type="ARBA" id="ARBA00004123"/>
    </source>
</evidence>
<dbReference type="SMART" id="SM00906">
    <property type="entry name" value="Fungal_trans"/>
    <property type="match status" value="1"/>
</dbReference>
<dbReference type="InterPro" id="IPR007219">
    <property type="entry name" value="XnlR_reg_dom"/>
</dbReference>
<dbReference type="GO" id="GO:0000981">
    <property type="term" value="F:DNA-binding transcription factor activity, RNA polymerase II-specific"/>
    <property type="evidence" value="ECO:0007669"/>
    <property type="project" value="InterPro"/>
</dbReference>
<dbReference type="CDD" id="cd12148">
    <property type="entry name" value="fungal_TF_MHR"/>
    <property type="match status" value="1"/>
</dbReference>
<dbReference type="SMART" id="SM00066">
    <property type="entry name" value="GAL4"/>
    <property type="match status" value="1"/>
</dbReference>
<accession>A0A319DFG4</accession>
<dbReference type="InterPro" id="IPR001138">
    <property type="entry name" value="Zn2Cys6_DnaBD"/>
</dbReference>
<evidence type="ECO:0000256" key="2">
    <source>
        <dbReference type="ARBA" id="ARBA00022723"/>
    </source>
</evidence>
<keyword evidence="4" id="KW-0238">DNA-binding</keyword>
<dbReference type="SUPFAM" id="SSF57701">
    <property type="entry name" value="Zn2/Cys6 DNA-binding domain"/>
    <property type="match status" value="1"/>
</dbReference>
<keyword evidence="10" id="KW-1185">Reference proteome</keyword>
<feature type="region of interest" description="Disordered" evidence="7">
    <location>
        <begin position="587"/>
        <end position="609"/>
    </location>
</feature>
<dbReference type="InterPro" id="IPR050613">
    <property type="entry name" value="Sec_Metabolite_Reg"/>
</dbReference>
<dbReference type="AlphaFoldDB" id="A0A319DFG4"/>
<evidence type="ECO:0000256" key="5">
    <source>
        <dbReference type="ARBA" id="ARBA00023163"/>
    </source>
</evidence>
<keyword evidence="2" id="KW-0479">Metal-binding</keyword>
<evidence type="ECO:0000313" key="9">
    <source>
        <dbReference type="EMBL" id="PYH96096.1"/>
    </source>
</evidence>
<proteinExistence type="predicted"/>
<keyword evidence="5" id="KW-0804">Transcription</keyword>
<feature type="compositionally biased region" description="Polar residues" evidence="7">
    <location>
        <begin position="96"/>
        <end position="112"/>
    </location>
</feature>
<dbReference type="EMBL" id="KZ825843">
    <property type="protein sequence ID" value="PYH96096.1"/>
    <property type="molecule type" value="Genomic_DNA"/>
</dbReference>
<comment type="subcellular location">
    <subcellularLocation>
        <location evidence="1">Nucleus</location>
    </subcellularLocation>
</comment>
<evidence type="ECO:0000313" key="10">
    <source>
        <dbReference type="Proteomes" id="UP000247810"/>
    </source>
</evidence>
<evidence type="ECO:0000256" key="6">
    <source>
        <dbReference type="ARBA" id="ARBA00023242"/>
    </source>
</evidence>
<dbReference type="PANTHER" id="PTHR31001:SF57">
    <property type="entry name" value="ZN(II)2CYS6 TRANSCRIPTION FACTOR (EUROFUNG)"/>
    <property type="match status" value="1"/>
</dbReference>
<evidence type="ECO:0000256" key="4">
    <source>
        <dbReference type="ARBA" id="ARBA00023125"/>
    </source>
</evidence>
<dbReference type="PANTHER" id="PTHR31001">
    <property type="entry name" value="UNCHARACTERIZED TRANSCRIPTIONAL REGULATORY PROTEIN"/>
    <property type="match status" value="1"/>
</dbReference>
<feature type="domain" description="Zn(2)-C6 fungal-type" evidence="8">
    <location>
        <begin position="12"/>
        <end position="41"/>
    </location>
</feature>
<dbReference type="GO" id="GO:0006351">
    <property type="term" value="P:DNA-templated transcription"/>
    <property type="evidence" value="ECO:0007669"/>
    <property type="project" value="InterPro"/>
</dbReference>
<dbReference type="InterPro" id="IPR036864">
    <property type="entry name" value="Zn2-C6_fun-type_DNA-bd_sf"/>
</dbReference>
<gene>
    <name evidence="9" type="ORF">BO71DRAFT_188776</name>
</gene>
<dbReference type="CDD" id="cd00067">
    <property type="entry name" value="GAL4"/>
    <property type="match status" value="1"/>
</dbReference>
<evidence type="ECO:0000256" key="7">
    <source>
        <dbReference type="SAM" id="MobiDB-lite"/>
    </source>
</evidence>
<keyword evidence="3" id="KW-0805">Transcription regulation</keyword>
<dbReference type="Proteomes" id="UP000247810">
    <property type="component" value="Unassembled WGS sequence"/>
</dbReference>
<dbReference type="PROSITE" id="PS00463">
    <property type="entry name" value="ZN2_CY6_FUNGAL_1"/>
    <property type="match status" value="1"/>
</dbReference>
<dbReference type="GO" id="GO:0005634">
    <property type="term" value="C:nucleus"/>
    <property type="evidence" value="ECO:0007669"/>
    <property type="project" value="UniProtKB-SubCell"/>
</dbReference>
<sequence length="650" mass="73696">MDCPRRYNVERSCLRCHHRKVRCDKASPCGLCVRANVPCQYPGPSRVKRQSAKVTTADVLDRLESLERSIAALSRDRSVPRDSNVNETPPRAVDRSSGQMSPGTSTSTTVDQTQHEGLLAEDGRYINEQLLSRVLEKDKELQSPIGTPVSDGISFRRPAALKADGILVSRFLGDEADLRTMHPSQWHATQLWQIFLNRIDPLIKVIHVPSTQPRIFAAINRPQDAPADLHALLFSVYFAATTSLLSDEPHHEARRAEIHNYQQGLELALYHSSFLDAPTLTSLQAMSIYQMCLRYHNSGRSGWTMRGMVFRAAQSIGLHRDGKHFKLPPLECELRRRLWWHICTADSRATEDHGVTVTSGNEFCDTIYPANIDDLNLSATARTPPKPQDCWTEMTVFLITTTCNEQRQELHRTLMGHGSGKKPAEIMQDLKDTLQTAYLRHGDPNIPIQRQGIMLAEVLVLKMEMYMQQKAAQAQSTVMASEERRAAHAKTLELACEALERSMGMFTDELLRGFRWLSSTYMPYYVLTYILWHLCVYPTEPHVERAWEGMNRTFDLMETEPSWPDPGPKWVIIIRLRDKALRIRHGQEAADEAAQPANESNPNVEEREAPPEPFFDFVDWDIGGLGFPDWTGLARSVDLAGYEHLMDSGI</sequence>
<dbReference type="VEuPathDB" id="FungiDB:BO71DRAFT_188776"/>
<dbReference type="Pfam" id="PF00172">
    <property type="entry name" value="Zn_clus"/>
    <property type="match status" value="1"/>
</dbReference>
<dbReference type="Gene3D" id="4.10.240.10">
    <property type="entry name" value="Zn(2)-C6 fungal-type DNA-binding domain"/>
    <property type="match status" value="1"/>
</dbReference>
<dbReference type="GO" id="GO:0003677">
    <property type="term" value="F:DNA binding"/>
    <property type="evidence" value="ECO:0007669"/>
    <property type="project" value="UniProtKB-KW"/>
</dbReference>
<keyword evidence="6" id="KW-0539">Nucleus</keyword>
<reference evidence="9 10" key="1">
    <citation type="submission" date="2018-02" db="EMBL/GenBank/DDBJ databases">
        <title>The genomes of Aspergillus section Nigri reveals drivers in fungal speciation.</title>
        <authorList>
            <consortium name="DOE Joint Genome Institute"/>
            <person name="Vesth T.C."/>
            <person name="Nybo J."/>
            <person name="Theobald S."/>
            <person name="Brandl J."/>
            <person name="Frisvad J.C."/>
            <person name="Nielsen K.F."/>
            <person name="Lyhne E.K."/>
            <person name="Kogle M.E."/>
            <person name="Kuo A."/>
            <person name="Riley R."/>
            <person name="Clum A."/>
            <person name="Nolan M."/>
            <person name="Lipzen A."/>
            <person name="Salamov A."/>
            <person name="Henrissat B."/>
            <person name="Wiebenga A."/>
            <person name="De vries R.P."/>
            <person name="Grigoriev I.V."/>
            <person name="Mortensen U.H."/>
            <person name="Andersen M.R."/>
            <person name="Baker S.E."/>
        </authorList>
    </citation>
    <scope>NUCLEOTIDE SEQUENCE [LARGE SCALE GENOMIC DNA]</scope>
    <source>
        <strain evidence="9 10">CBS 707.79</strain>
    </source>
</reference>
<protein>
    <submittedName>
        <fullName evidence="9">C6 transcription factor</fullName>
    </submittedName>
</protein>
<dbReference type="Pfam" id="PF04082">
    <property type="entry name" value="Fungal_trans"/>
    <property type="match status" value="1"/>
</dbReference>
<dbReference type="STRING" id="1448320.A0A319DFG4"/>
<feature type="region of interest" description="Disordered" evidence="7">
    <location>
        <begin position="74"/>
        <end position="112"/>
    </location>
</feature>